<organism evidence="1 2">
    <name type="scientific">Beauveria brongniartii RCEF 3172</name>
    <dbReference type="NCBI Taxonomy" id="1081107"/>
    <lineage>
        <taxon>Eukaryota</taxon>
        <taxon>Fungi</taxon>
        <taxon>Dikarya</taxon>
        <taxon>Ascomycota</taxon>
        <taxon>Pezizomycotina</taxon>
        <taxon>Sordariomycetes</taxon>
        <taxon>Hypocreomycetidae</taxon>
        <taxon>Hypocreales</taxon>
        <taxon>Cordycipitaceae</taxon>
        <taxon>Beauveria</taxon>
        <taxon>Beauveria brongniartii</taxon>
    </lineage>
</organism>
<dbReference type="Proteomes" id="UP000076863">
    <property type="component" value="Unassembled WGS sequence"/>
</dbReference>
<gene>
    <name evidence="1" type="ORF">BBO_08281</name>
</gene>
<comment type="caution">
    <text evidence="1">The sequence shown here is derived from an EMBL/GenBank/DDBJ whole genome shotgun (WGS) entry which is preliminary data.</text>
</comment>
<proteinExistence type="predicted"/>
<protein>
    <submittedName>
        <fullName evidence="1">Uncharacterized protein</fullName>
    </submittedName>
</protein>
<dbReference type="AlphaFoldDB" id="A0A166XRS8"/>
<evidence type="ECO:0000313" key="1">
    <source>
        <dbReference type="EMBL" id="OAA36109.1"/>
    </source>
</evidence>
<keyword evidence="2" id="KW-1185">Reference proteome</keyword>
<accession>A0A166XRS8</accession>
<sequence length="151" mass="17168">MNRIHGSIRWQSTKTRFVPKLALRFLRRTRQLLKVKVRTRQATHDMRTLAIFFIGAVIAADVSPSHLRPRDPKPKGPVDPGISPYCTYYNEAYDKSYTCDDLNSCRFRHATTTGTVTVALVTSAAVNSTCRITLSLLVQYANVLPWWQILS</sequence>
<evidence type="ECO:0000313" key="2">
    <source>
        <dbReference type="Proteomes" id="UP000076863"/>
    </source>
</evidence>
<dbReference type="EMBL" id="AZHA01000037">
    <property type="protein sequence ID" value="OAA36109.1"/>
    <property type="molecule type" value="Genomic_DNA"/>
</dbReference>
<name>A0A166XRS8_9HYPO</name>
<reference evidence="1 2" key="1">
    <citation type="journal article" date="2016" name="Genome Biol. Evol.">
        <title>Divergent and convergent evolution of fungal pathogenicity.</title>
        <authorList>
            <person name="Shang Y."/>
            <person name="Xiao G."/>
            <person name="Zheng P."/>
            <person name="Cen K."/>
            <person name="Zhan S."/>
            <person name="Wang C."/>
        </authorList>
    </citation>
    <scope>NUCLEOTIDE SEQUENCE [LARGE SCALE GENOMIC DNA]</scope>
    <source>
        <strain evidence="1 2">RCEF 3172</strain>
    </source>
</reference>